<sequence length="251" mass="26539">MAELREIRDFLDRELRIGDIPDYSGAVNGLQLENGGAVRKVMAAVDASLPVVLEAVESGADLLLVHHGLFWQGAQPIVGGHWRKLKAAIEGGLAVYSAHLPLDVHPQWGNNCLLAEAIGFKPDGTFLEWKGLPVGLTGGMEIRRDELAERLERAVGGAVHVCPGGPERVLKVGLCTGGAGSQVAEAAMAGVDAFITGEGPHWSYPLAEEMGINVFYAGHYATETFGVRKLAEVLGAGFGIEAGFIDHPTGL</sequence>
<name>A0ABP9UI50_9BACT</name>
<dbReference type="NCBIfam" id="TIGR00486">
    <property type="entry name" value="YbgI_SA1388"/>
    <property type="match status" value="1"/>
</dbReference>
<dbReference type="Pfam" id="PF01784">
    <property type="entry name" value="DUF34_NIF3"/>
    <property type="match status" value="1"/>
</dbReference>
<comment type="similarity">
    <text evidence="1">Belongs to the GTP cyclohydrolase I type 2/NIF3 family.</text>
</comment>
<evidence type="ECO:0000313" key="4">
    <source>
        <dbReference type="Proteomes" id="UP001476282"/>
    </source>
</evidence>
<dbReference type="SUPFAM" id="SSF102705">
    <property type="entry name" value="NIF3 (NGG1p interacting factor 3)-like"/>
    <property type="match status" value="1"/>
</dbReference>
<dbReference type="PANTHER" id="PTHR13799">
    <property type="entry name" value="NGG1 INTERACTING FACTOR 3"/>
    <property type="match status" value="1"/>
</dbReference>
<keyword evidence="2" id="KW-0479">Metal-binding</keyword>
<dbReference type="InterPro" id="IPR002678">
    <property type="entry name" value="DUF34/NIF3"/>
</dbReference>
<evidence type="ECO:0000256" key="2">
    <source>
        <dbReference type="ARBA" id="ARBA00022723"/>
    </source>
</evidence>
<dbReference type="PANTHER" id="PTHR13799:SF14">
    <property type="entry name" value="GTP CYCLOHYDROLASE 1 TYPE 2 HOMOLOG"/>
    <property type="match status" value="1"/>
</dbReference>
<gene>
    <name evidence="3" type="primary">ybgI</name>
    <name evidence="3" type="ORF">Hsar01_00538</name>
</gene>
<comment type="caution">
    <text evidence="3">The sequence shown here is derived from an EMBL/GenBank/DDBJ whole genome shotgun (WGS) entry which is preliminary data.</text>
</comment>
<accession>A0ABP9UI50</accession>
<evidence type="ECO:0000256" key="1">
    <source>
        <dbReference type="ARBA" id="ARBA00006964"/>
    </source>
</evidence>
<dbReference type="Gene3D" id="3.40.1390.30">
    <property type="entry name" value="NIF3 (NGG1p interacting factor 3)-like"/>
    <property type="match status" value="2"/>
</dbReference>
<dbReference type="InterPro" id="IPR036069">
    <property type="entry name" value="DUF34/NIF3_sf"/>
</dbReference>
<organism evidence="3 4">
    <name type="scientific">Haloferula sargassicola</name>
    <dbReference type="NCBI Taxonomy" id="490096"/>
    <lineage>
        <taxon>Bacteria</taxon>
        <taxon>Pseudomonadati</taxon>
        <taxon>Verrucomicrobiota</taxon>
        <taxon>Verrucomicrobiia</taxon>
        <taxon>Verrucomicrobiales</taxon>
        <taxon>Verrucomicrobiaceae</taxon>
        <taxon>Haloferula</taxon>
    </lineage>
</organism>
<protein>
    <submittedName>
        <fullName evidence="3">GTP cyclohydrolase 1 type 2 homolog</fullName>
    </submittedName>
</protein>
<proteinExistence type="inferred from homology"/>
<dbReference type="Proteomes" id="UP001476282">
    <property type="component" value="Unassembled WGS sequence"/>
</dbReference>
<dbReference type="EMBL" id="BAABRI010000002">
    <property type="protein sequence ID" value="GAA5481331.1"/>
    <property type="molecule type" value="Genomic_DNA"/>
</dbReference>
<keyword evidence="4" id="KW-1185">Reference proteome</keyword>
<dbReference type="RefSeq" id="WP_353565480.1">
    <property type="nucleotide sequence ID" value="NZ_BAABRI010000002.1"/>
</dbReference>
<evidence type="ECO:0000313" key="3">
    <source>
        <dbReference type="EMBL" id="GAA5481331.1"/>
    </source>
</evidence>
<reference evidence="3 4" key="1">
    <citation type="submission" date="2024-02" db="EMBL/GenBank/DDBJ databases">
        <title>Haloferula sargassicola NBRC 104335.</title>
        <authorList>
            <person name="Ichikawa N."/>
            <person name="Katano-Makiyama Y."/>
            <person name="Hidaka K."/>
        </authorList>
    </citation>
    <scope>NUCLEOTIDE SEQUENCE [LARGE SCALE GENOMIC DNA]</scope>
    <source>
        <strain evidence="3 4">NBRC 104335</strain>
    </source>
</reference>